<dbReference type="Gene3D" id="2.30.110.10">
    <property type="entry name" value="Electron Transport, Fmn-binding Protein, Chain A"/>
    <property type="match status" value="1"/>
</dbReference>
<dbReference type="InterPro" id="IPR002563">
    <property type="entry name" value="Flavin_Rdtase-like_dom"/>
</dbReference>
<protein>
    <submittedName>
        <fullName evidence="5">Flavin reductase family protein</fullName>
        <ecNumber evidence="5">1.5.1.-</ecNumber>
    </submittedName>
</protein>
<name>A0ABD4Z9H7_9CREN</name>
<dbReference type="PANTHER" id="PTHR43567">
    <property type="entry name" value="FLAVOREDOXIN-RELATED-RELATED"/>
    <property type="match status" value="1"/>
</dbReference>
<dbReference type="Pfam" id="PF01613">
    <property type="entry name" value="Flavin_Reduct"/>
    <property type="match status" value="1"/>
</dbReference>
<keyword evidence="2" id="KW-0285">Flavoprotein</keyword>
<sequence length="182" mass="20562">MSFSKPREFYYLLHPRPVVVVVTTCEGGKYNAMPASWITPVSEEPPTIAIAIDRESYTFKCIEYSKEATFNIPSAEQVDTVYRLGTVSGKNVDKIKMFNLSLSKANKVSTPIWQDAIGWIEGKVTSFIDVGEVRLYIFEVLDYYAKADAVSEWGWQIPKANPIQHGAGRWFYLVGRHVVASK</sequence>
<accession>A0ABD4Z9H7</accession>
<comment type="caution">
    <text evidence="5">The sequence shown here is derived from an EMBL/GenBank/DDBJ whole genome shotgun (WGS) entry which is preliminary data.</text>
</comment>
<evidence type="ECO:0000256" key="3">
    <source>
        <dbReference type="ARBA" id="ARBA00038054"/>
    </source>
</evidence>
<dbReference type="InterPro" id="IPR012349">
    <property type="entry name" value="Split_barrel_FMN-bd"/>
</dbReference>
<dbReference type="Proteomes" id="UP001529235">
    <property type="component" value="Unassembled WGS sequence"/>
</dbReference>
<comment type="similarity">
    <text evidence="3">Belongs to the flavoredoxin family.</text>
</comment>
<keyword evidence="5" id="KW-0560">Oxidoreductase</keyword>
<proteinExistence type="inferred from homology"/>
<dbReference type="PANTHER" id="PTHR43567:SF1">
    <property type="entry name" value="FLAVOREDOXIN"/>
    <property type="match status" value="1"/>
</dbReference>
<dbReference type="EC" id="1.5.1.-" evidence="5"/>
<reference evidence="5 6" key="1">
    <citation type="submission" date="2023-05" db="EMBL/GenBank/DDBJ databases">
        <title>A new hyperthermophilic archaea 'Ignisphaera cupida' sp. nov. and description of the family 'Ignisphaeraceae' fam. nov.</title>
        <authorList>
            <person name="Podosokorskaya O.A."/>
            <person name="Elcheninov A.G."/>
            <person name="Klukina A."/>
            <person name="Merkel A.Y."/>
        </authorList>
    </citation>
    <scope>NUCLEOTIDE SEQUENCE [LARGE SCALE GENOMIC DNA]</scope>
    <source>
        <strain evidence="5 6">4213-co</strain>
    </source>
</reference>
<gene>
    <name evidence="5" type="ORF">QPL79_05175</name>
</gene>
<dbReference type="InterPro" id="IPR052174">
    <property type="entry name" value="Flavoredoxin"/>
</dbReference>
<feature type="domain" description="Flavin reductase like" evidence="4">
    <location>
        <begin position="12"/>
        <end position="155"/>
    </location>
</feature>
<dbReference type="SUPFAM" id="SSF50475">
    <property type="entry name" value="FMN-binding split barrel"/>
    <property type="match status" value="1"/>
</dbReference>
<evidence type="ECO:0000313" key="5">
    <source>
        <dbReference type="EMBL" id="MDK6028748.1"/>
    </source>
</evidence>
<dbReference type="AlphaFoldDB" id="A0ABD4Z9H7"/>
<keyword evidence="6" id="KW-1185">Reference proteome</keyword>
<dbReference type="GO" id="GO:0016491">
    <property type="term" value="F:oxidoreductase activity"/>
    <property type="evidence" value="ECO:0007669"/>
    <property type="project" value="UniProtKB-KW"/>
</dbReference>
<evidence type="ECO:0000256" key="1">
    <source>
        <dbReference type="ARBA" id="ARBA00001917"/>
    </source>
</evidence>
<evidence type="ECO:0000313" key="6">
    <source>
        <dbReference type="Proteomes" id="UP001529235"/>
    </source>
</evidence>
<dbReference type="EMBL" id="JASNVW010000002">
    <property type="protein sequence ID" value="MDK6028748.1"/>
    <property type="molecule type" value="Genomic_DNA"/>
</dbReference>
<dbReference type="SMART" id="SM00903">
    <property type="entry name" value="Flavin_Reduct"/>
    <property type="match status" value="1"/>
</dbReference>
<organism evidence="5 6">
    <name type="scientific">Ignisphaera cupida</name>
    <dbReference type="NCBI Taxonomy" id="3050454"/>
    <lineage>
        <taxon>Archaea</taxon>
        <taxon>Thermoproteota</taxon>
        <taxon>Thermoprotei</taxon>
        <taxon>Desulfurococcales</taxon>
        <taxon>Desulfurococcaceae</taxon>
        <taxon>Ignisphaera</taxon>
    </lineage>
</organism>
<dbReference type="RefSeq" id="WP_285273722.1">
    <property type="nucleotide sequence ID" value="NZ_JASNVW010000002.1"/>
</dbReference>
<comment type="cofactor">
    <cofactor evidence="1">
        <name>FMN</name>
        <dbReference type="ChEBI" id="CHEBI:58210"/>
    </cofactor>
</comment>
<evidence type="ECO:0000256" key="2">
    <source>
        <dbReference type="ARBA" id="ARBA00022630"/>
    </source>
</evidence>
<evidence type="ECO:0000259" key="4">
    <source>
        <dbReference type="SMART" id="SM00903"/>
    </source>
</evidence>